<evidence type="ECO:0000313" key="2">
    <source>
        <dbReference type="EMBL" id="TFK96953.1"/>
    </source>
</evidence>
<dbReference type="Gene3D" id="1.20.1050.10">
    <property type="match status" value="1"/>
</dbReference>
<protein>
    <recommendedName>
        <fullName evidence="1">GST N-terminal domain-containing protein</fullName>
    </recommendedName>
</protein>
<feature type="domain" description="GST N-terminal" evidence="1">
    <location>
        <begin position="14"/>
        <end position="110"/>
    </location>
</feature>
<dbReference type="PROSITE" id="PS50404">
    <property type="entry name" value="GST_NTER"/>
    <property type="match status" value="1"/>
</dbReference>
<dbReference type="SUPFAM" id="SSF52833">
    <property type="entry name" value="Thioredoxin-like"/>
    <property type="match status" value="1"/>
</dbReference>
<dbReference type="AlphaFoldDB" id="A0A5C3QF24"/>
<dbReference type="InterPro" id="IPR036249">
    <property type="entry name" value="Thioredoxin-like_sf"/>
</dbReference>
<dbReference type="Pfam" id="PF22041">
    <property type="entry name" value="GST_C_7"/>
    <property type="match status" value="1"/>
</dbReference>
<dbReference type="Pfam" id="PF13417">
    <property type="entry name" value="GST_N_3"/>
    <property type="match status" value="1"/>
</dbReference>
<evidence type="ECO:0000259" key="1">
    <source>
        <dbReference type="PROSITE" id="PS50404"/>
    </source>
</evidence>
<dbReference type="EMBL" id="ML178852">
    <property type="protein sequence ID" value="TFK96953.1"/>
    <property type="molecule type" value="Genomic_DNA"/>
</dbReference>
<keyword evidence="3" id="KW-1185">Reference proteome</keyword>
<proteinExistence type="predicted"/>
<evidence type="ECO:0000313" key="3">
    <source>
        <dbReference type="Proteomes" id="UP000305067"/>
    </source>
</evidence>
<organism evidence="2 3">
    <name type="scientific">Pterulicium gracile</name>
    <dbReference type="NCBI Taxonomy" id="1884261"/>
    <lineage>
        <taxon>Eukaryota</taxon>
        <taxon>Fungi</taxon>
        <taxon>Dikarya</taxon>
        <taxon>Basidiomycota</taxon>
        <taxon>Agaricomycotina</taxon>
        <taxon>Agaricomycetes</taxon>
        <taxon>Agaricomycetidae</taxon>
        <taxon>Agaricales</taxon>
        <taxon>Pleurotineae</taxon>
        <taxon>Pterulaceae</taxon>
        <taxon>Pterulicium</taxon>
    </lineage>
</organism>
<name>A0A5C3QF24_9AGAR</name>
<dbReference type="Proteomes" id="UP000305067">
    <property type="component" value="Unassembled WGS sequence"/>
</dbReference>
<reference evidence="2 3" key="1">
    <citation type="journal article" date="2019" name="Nat. Ecol. Evol.">
        <title>Megaphylogeny resolves global patterns of mushroom evolution.</title>
        <authorList>
            <person name="Varga T."/>
            <person name="Krizsan K."/>
            <person name="Foldi C."/>
            <person name="Dima B."/>
            <person name="Sanchez-Garcia M."/>
            <person name="Sanchez-Ramirez S."/>
            <person name="Szollosi G.J."/>
            <person name="Szarkandi J.G."/>
            <person name="Papp V."/>
            <person name="Albert L."/>
            <person name="Andreopoulos W."/>
            <person name="Angelini C."/>
            <person name="Antonin V."/>
            <person name="Barry K.W."/>
            <person name="Bougher N.L."/>
            <person name="Buchanan P."/>
            <person name="Buyck B."/>
            <person name="Bense V."/>
            <person name="Catcheside P."/>
            <person name="Chovatia M."/>
            <person name="Cooper J."/>
            <person name="Damon W."/>
            <person name="Desjardin D."/>
            <person name="Finy P."/>
            <person name="Geml J."/>
            <person name="Haridas S."/>
            <person name="Hughes K."/>
            <person name="Justo A."/>
            <person name="Karasinski D."/>
            <person name="Kautmanova I."/>
            <person name="Kiss B."/>
            <person name="Kocsube S."/>
            <person name="Kotiranta H."/>
            <person name="LaButti K.M."/>
            <person name="Lechner B.E."/>
            <person name="Liimatainen K."/>
            <person name="Lipzen A."/>
            <person name="Lukacs Z."/>
            <person name="Mihaltcheva S."/>
            <person name="Morgado L.N."/>
            <person name="Niskanen T."/>
            <person name="Noordeloos M.E."/>
            <person name="Ohm R.A."/>
            <person name="Ortiz-Santana B."/>
            <person name="Ovrebo C."/>
            <person name="Racz N."/>
            <person name="Riley R."/>
            <person name="Savchenko A."/>
            <person name="Shiryaev A."/>
            <person name="Soop K."/>
            <person name="Spirin V."/>
            <person name="Szebenyi C."/>
            <person name="Tomsovsky M."/>
            <person name="Tulloss R.E."/>
            <person name="Uehling J."/>
            <person name="Grigoriev I.V."/>
            <person name="Vagvolgyi C."/>
            <person name="Papp T."/>
            <person name="Martin F.M."/>
            <person name="Miettinen O."/>
            <person name="Hibbett D.S."/>
            <person name="Nagy L.G."/>
        </authorList>
    </citation>
    <scope>NUCLEOTIDE SEQUENCE [LARGE SCALE GENOMIC DNA]</scope>
    <source>
        <strain evidence="2 3">CBS 309.79</strain>
    </source>
</reference>
<dbReference type="InterPro" id="IPR054416">
    <property type="entry name" value="GST_UstS-like_C"/>
</dbReference>
<dbReference type="OrthoDB" id="4951845at2759"/>
<dbReference type="InterPro" id="IPR004045">
    <property type="entry name" value="Glutathione_S-Trfase_N"/>
</dbReference>
<gene>
    <name evidence="2" type="ORF">BDV98DRAFT_575208</name>
</gene>
<sequence length="250" mass="27842">MATFNTKITLYDLPTALPHNQPVSPFTSVIRYALNYKQLPFTTFWSSNTTIEADAIAAGASPTSTHPDTGKPRYTVPFIVDSTISTTSPVVVSDSLAIIQYLDNTYPDPQRPLLVGDSLALHALAREKIAEFLDPISMPMVYHGVLEILQPEEAKAVLRSRIPPKATKADSPEGRALLDASKNALSDLARVMGEQRWFGGDRPVYEDFMLLGYLNFVRHSRVDVWGILKTVEDGRFERMVGDGEKWARME</sequence>
<dbReference type="STRING" id="1884261.A0A5C3QF24"/>
<dbReference type="Gene3D" id="3.40.30.10">
    <property type="entry name" value="Glutaredoxin"/>
    <property type="match status" value="1"/>
</dbReference>
<accession>A0A5C3QF24</accession>